<dbReference type="Gene3D" id="3.40.50.300">
    <property type="entry name" value="P-loop containing nucleotide triphosphate hydrolases"/>
    <property type="match status" value="1"/>
</dbReference>
<protein>
    <submittedName>
        <fullName evidence="1">Type II/IV secretion system ATPase TadZ/CpaE, associated with Flp pilus assembly</fullName>
    </submittedName>
</protein>
<reference evidence="1" key="1">
    <citation type="submission" date="2020-02" db="EMBL/GenBank/DDBJ databases">
        <authorList>
            <person name="Meier V. D."/>
        </authorList>
    </citation>
    <scope>NUCLEOTIDE SEQUENCE</scope>
    <source>
        <strain evidence="1">AVDCRST_MAG38</strain>
    </source>
</reference>
<organism evidence="1">
    <name type="scientific">uncultured Solirubrobacteraceae bacterium</name>
    <dbReference type="NCBI Taxonomy" id="1162706"/>
    <lineage>
        <taxon>Bacteria</taxon>
        <taxon>Bacillati</taxon>
        <taxon>Actinomycetota</taxon>
        <taxon>Thermoleophilia</taxon>
        <taxon>Solirubrobacterales</taxon>
        <taxon>Solirubrobacteraceae</taxon>
        <taxon>environmental samples</taxon>
    </lineage>
</organism>
<gene>
    <name evidence="1" type="ORF">AVDCRST_MAG38-2601</name>
</gene>
<dbReference type="SUPFAM" id="SSF52540">
    <property type="entry name" value="P-loop containing nucleoside triphosphate hydrolases"/>
    <property type="match status" value="1"/>
</dbReference>
<dbReference type="EMBL" id="CADCVJ010000219">
    <property type="protein sequence ID" value="CAA9490667.1"/>
    <property type="molecule type" value="Genomic_DNA"/>
</dbReference>
<evidence type="ECO:0000313" key="1">
    <source>
        <dbReference type="EMBL" id="CAA9490667.1"/>
    </source>
</evidence>
<sequence length="242" mass="24888">MDADVYGGVVAQVLGLLDEAPGIAAAARLANAGTLDLPALAGLARTVAPDLRVLSGVARADRWPELRPAALEVVLELARSLAATTVVDCSFALEQDEELVYDTAAPRRNGATLTVLAAADTVLAVGTADPVGLQRLVRGLGELKEAVPGVEPLVVVNRLRGTAVPGDARAEVRAALSRYAGVEQVRFVPLDVAGVDRAVATGRLLGEAAPTSPVRTALAALAAELAGVPAAPPRRRRALARR</sequence>
<accession>A0A6J4S753</accession>
<name>A0A6J4S753_9ACTN</name>
<proteinExistence type="predicted"/>
<dbReference type="InterPro" id="IPR027417">
    <property type="entry name" value="P-loop_NTPase"/>
</dbReference>
<dbReference type="AlphaFoldDB" id="A0A6J4S753"/>